<accession>A0AAN8FLF3</accession>
<comment type="caution">
    <text evidence="10">The sequence shown here is derived from an EMBL/GenBank/DDBJ whole genome shotgun (WGS) entry which is preliminary data.</text>
</comment>
<evidence type="ECO:0000313" key="11">
    <source>
        <dbReference type="Proteomes" id="UP001331761"/>
    </source>
</evidence>
<dbReference type="InterPro" id="IPR000742">
    <property type="entry name" value="EGF"/>
</dbReference>
<organism evidence="10 11">
    <name type="scientific">Trichostrongylus colubriformis</name>
    <name type="common">Black scour worm</name>
    <dbReference type="NCBI Taxonomy" id="6319"/>
    <lineage>
        <taxon>Eukaryota</taxon>
        <taxon>Metazoa</taxon>
        <taxon>Ecdysozoa</taxon>
        <taxon>Nematoda</taxon>
        <taxon>Chromadorea</taxon>
        <taxon>Rhabditida</taxon>
        <taxon>Rhabditina</taxon>
        <taxon>Rhabditomorpha</taxon>
        <taxon>Strongyloidea</taxon>
        <taxon>Trichostrongylidae</taxon>
        <taxon>Trichostrongylus</taxon>
    </lineage>
</organism>
<sequence>NLLYYLELTVSDTRDAYKCQCKEGYVDHDELRNPGRDCRKANQICESGRHDCDKNAQCIERGTNDYECVCKAGFLDRSPLPHRTGRECRELINECLDSSLNDCDPAATCRDTPDSYECECPIGSRDISKDPSKRGRNCFGVSVH</sequence>
<dbReference type="Pfam" id="PF12661">
    <property type="entry name" value="hEGF"/>
    <property type="match status" value="1"/>
</dbReference>
<keyword evidence="6" id="KW-1015">Disulfide bond</keyword>
<comment type="subcellular location">
    <subcellularLocation>
        <location evidence="1">Secreted</location>
    </subcellularLocation>
</comment>
<dbReference type="Pfam" id="PF00008">
    <property type="entry name" value="EGF"/>
    <property type="match status" value="1"/>
</dbReference>
<dbReference type="Pfam" id="PF12947">
    <property type="entry name" value="EGF_3"/>
    <property type="match status" value="1"/>
</dbReference>
<feature type="domain" description="EGF-like" evidence="9">
    <location>
        <begin position="41"/>
        <end position="80"/>
    </location>
</feature>
<dbReference type="SUPFAM" id="SSF57184">
    <property type="entry name" value="Growth factor receptor domain"/>
    <property type="match status" value="1"/>
</dbReference>
<keyword evidence="11" id="KW-1185">Reference proteome</keyword>
<keyword evidence="2" id="KW-0964">Secreted</keyword>
<feature type="domain" description="EGF-like" evidence="9">
    <location>
        <begin position="91"/>
        <end position="130"/>
    </location>
</feature>
<dbReference type="AlphaFoldDB" id="A0AAN8FLF3"/>
<comment type="caution">
    <text evidence="8">Lacks conserved residue(s) required for the propagation of feature annotation.</text>
</comment>
<evidence type="ECO:0000256" key="6">
    <source>
        <dbReference type="ARBA" id="ARBA00023157"/>
    </source>
</evidence>
<dbReference type="InterPro" id="IPR051145">
    <property type="entry name" value="GAS-SHBG-PROS"/>
</dbReference>
<feature type="non-terminal residue" evidence="10">
    <location>
        <position position="1"/>
    </location>
</feature>
<dbReference type="SMART" id="SM00179">
    <property type="entry name" value="EGF_CA"/>
    <property type="match status" value="2"/>
</dbReference>
<keyword evidence="3 8" id="KW-0245">EGF-like domain</keyword>
<dbReference type="EMBL" id="WIXE01006856">
    <property type="protein sequence ID" value="KAK5980917.1"/>
    <property type="molecule type" value="Genomic_DNA"/>
</dbReference>
<dbReference type="Gene3D" id="2.10.25.10">
    <property type="entry name" value="Laminin"/>
    <property type="match status" value="2"/>
</dbReference>
<reference evidence="10 11" key="1">
    <citation type="submission" date="2019-10" db="EMBL/GenBank/DDBJ databases">
        <title>Assembly and Annotation for the nematode Trichostrongylus colubriformis.</title>
        <authorList>
            <person name="Martin J."/>
        </authorList>
    </citation>
    <scope>NUCLEOTIDE SEQUENCE [LARGE SCALE GENOMIC DNA]</scope>
    <source>
        <strain evidence="10">G859</strain>
        <tissue evidence="10">Whole worm</tissue>
    </source>
</reference>
<evidence type="ECO:0000256" key="3">
    <source>
        <dbReference type="ARBA" id="ARBA00022536"/>
    </source>
</evidence>
<evidence type="ECO:0000259" key="9">
    <source>
        <dbReference type="PROSITE" id="PS50026"/>
    </source>
</evidence>
<evidence type="ECO:0000256" key="8">
    <source>
        <dbReference type="PROSITE-ProRule" id="PRU00076"/>
    </source>
</evidence>
<evidence type="ECO:0000256" key="1">
    <source>
        <dbReference type="ARBA" id="ARBA00004613"/>
    </source>
</evidence>
<dbReference type="PANTHER" id="PTHR24040">
    <property type="entry name" value="LAMININ G-LIKE DOMAIN-CONTAINING PROTEIN"/>
    <property type="match status" value="1"/>
</dbReference>
<dbReference type="PANTHER" id="PTHR24040:SF13">
    <property type="entry name" value="FIBROPELLIN-1"/>
    <property type="match status" value="1"/>
</dbReference>
<protein>
    <recommendedName>
        <fullName evidence="9">EGF-like domain-containing protein</fullName>
    </recommendedName>
</protein>
<dbReference type="InterPro" id="IPR009030">
    <property type="entry name" value="Growth_fac_rcpt_cys_sf"/>
</dbReference>
<dbReference type="InterPro" id="IPR001881">
    <property type="entry name" value="EGF-like_Ca-bd_dom"/>
</dbReference>
<dbReference type="PROSITE" id="PS00010">
    <property type="entry name" value="ASX_HYDROXYL"/>
    <property type="match status" value="1"/>
</dbReference>
<dbReference type="GO" id="GO:0005576">
    <property type="term" value="C:extracellular region"/>
    <property type="evidence" value="ECO:0007669"/>
    <property type="project" value="UniProtKB-SubCell"/>
</dbReference>
<dbReference type="SMART" id="SM00181">
    <property type="entry name" value="EGF"/>
    <property type="match status" value="2"/>
</dbReference>
<dbReference type="InterPro" id="IPR000152">
    <property type="entry name" value="EGF-type_Asp/Asn_hydroxyl_site"/>
</dbReference>
<name>A0AAN8FLF3_TRICO</name>
<evidence type="ECO:0000256" key="2">
    <source>
        <dbReference type="ARBA" id="ARBA00022525"/>
    </source>
</evidence>
<proteinExistence type="predicted"/>
<evidence type="ECO:0000256" key="4">
    <source>
        <dbReference type="ARBA" id="ARBA00022729"/>
    </source>
</evidence>
<dbReference type="PROSITE" id="PS50026">
    <property type="entry name" value="EGF_3"/>
    <property type="match status" value="2"/>
</dbReference>
<dbReference type="GO" id="GO:0005509">
    <property type="term" value="F:calcium ion binding"/>
    <property type="evidence" value="ECO:0007669"/>
    <property type="project" value="InterPro"/>
</dbReference>
<evidence type="ECO:0000313" key="10">
    <source>
        <dbReference type="EMBL" id="KAK5980917.1"/>
    </source>
</evidence>
<dbReference type="CDD" id="cd00054">
    <property type="entry name" value="EGF_CA"/>
    <property type="match status" value="1"/>
</dbReference>
<keyword evidence="5" id="KW-0677">Repeat</keyword>
<gene>
    <name evidence="10" type="ORF">GCK32_013403</name>
</gene>
<dbReference type="Proteomes" id="UP001331761">
    <property type="component" value="Unassembled WGS sequence"/>
</dbReference>
<evidence type="ECO:0000256" key="5">
    <source>
        <dbReference type="ARBA" id="ARBA00022737"/>
    </source>
</evidence>
<dbReference type="InterPro" id="IPR013032">
    <property type="entry name" value="EGF-like_CS"/>
</dbReference>
<evidence type="ECO:0000256" key="7">
    <source>
        <dbReference type="ARBA" id="ARBA00023180"/>
    </source>
</evidence>
<keyword evidence="7" id="KW-0325">Glycoprotein</keyword>
<dbReference type="InterPro" id="IPR024731">
    <property type="entry name" value="NELL2-like_EGF"/>
</dbReference>
<keyword evidence="4" id="KW-0732">Signal</keyword>